<dbReference type="SUPFAM" id="SSF54862">
    <property type="entry name" value="4Fe-4S ferredoxins"/>
    <property type="match status" value="1"/>
</dbReference>
<keyword evidence="7" id="KW-0812">Transmembrane</keyword>
<evidence type="ECO:0000256" key="5">
    <source>
        <dbReference type="ARBA" id="ARBA00023004"/>
    </source>
</evidence>
<dbReference type="Proteomes" id="UP000005730">
    <property type="component" value="Chromosome"/>
</dbReference>
<feature type="transmembrane region" description="Helical" evidence="7">
    <location>
        <begin position="269"/>
        <end position="289"/>
    </location>
</feature>
<evidence type="ECO:0000313" key="9">
    <source>
        <dbReference type="EMBL" id="EHM10371.1"/>
    </source>
</evidence>
<dbReference type="Gene3D" id="3.30.70.20">
    <property type="match status" value="1"/>
</dbReference>
<feature type="transmembrane region" description="Helical" evidence="7">
    <location>
        <begin position="70"/>
        <end position="103"/>
    </location>
</feature>
<keyword evidence="10" id="KW-1185">Reference proteome</keyword>
<dbReference type="PROSITE" id="PS00198">
    <property type="entry name" value="4FE4S_FER_1"/>
    <property type="match status" value="2"/>
</dbReference>
<keyword evidence="6" id="KW-0411">Iron-sulfur</keyword>
<protein>
    <recommendedName>
        <fullName evidence="8">4Fe-4S ferredoxin-type domain-containing protein</fullName>
    </recommendedName>
</protein>
<keyword evidence="7" id="KW-0472">Membrane</keyword>
<name>H0UN86_9BACT</name>
<dbReference type="HOGENOM" id="CLU_033147_4_0_0"/>
<keyword evidence="7" id="KW-1133">Transmembrane helix</keyword>
<evidence type="ECO:0000256" key="6">
    <source>
        <dbReference type="ARBA" id="ARBA00023014"/>
    </source>
</evidence>
<sequence>MLRVSRLIRYISMGMFLAFTTWVAYRHQVVGGGPMGVPPMDALCPFGGLESLYSYIREGAFLKRTAPSSLILGLVVAFMTISLGRVFCGWICPLGAIGEAAGVLGKRIGVSRVPRWLESWGRYLKIVILVVVLVFTWSFGTLVMRPYDPWVSWAHLSGGWREVSSSPVGFMVLFLFVMGAAMFVSRFFCRYLCPLGGALWLLQRVSLTRVVRNADTCVNCGACDRACPMGIVVSKSHTVSSGDCISCGECVESCPVRGTLGFGLRRFRLTPLVLGLAGLTVFFLAYGVARCTGLWRTHYSISKEAASDPVEGIFGWMTVEQAAGQVGLSAEEFIKAAGFDEGVPRDVALKKLPGVDDEKVKVLLRAYLASAPKSRKGVLDPDSIKGSQTLEEVASVYGLEVTRILKAAGWPEDLEGARGLPLKELARRAGSEVSKIREAIKTLLGQGGN</sequence>
<dbReference type="GO" id="GO:0051539">
    <property type="term" value="F:4 iron, 4 sulfur cluster binding"/>
    <property type="evidence" value="ECO:0007669"/>
    <property type="project" value="UniProtKB-KW"/>
</dbReference>
<evidence type="ECO:0000256" key="4">
    <source>
        <dbReference type="ARBA" id="ARBA00022982"/>
    </source>
</evidence>
<accession>H0UN86</accession>
<dbReference type="InterPro" id="IPR017896">
    <property type="entry name" value="4Fe4S_Fe-S-bd"/>
</dbReference>
<dbReference type="PANTHER" id="PTHR30176">
    <property type="entry name" value="FERREDOXIN-TYPE PROTEIN NAPH"/>
    <property type="match status" value="1"/>
</dbReference>
<reference evidence="9 10" key="1">
    <citation type="submission" date="2011-10" db="EMBL/GenBank/DDBJ databases">
        <title>The Noncontiguous Finished genome of Thermanaerovibrio velox DSM 12556.</title>
        <authorList>
            <consortium name="US DOE Joint Genome Institute (JGI-PGF)"/>
            <person name="Lucas S."/>
            <person name="Copeland A."/>
            <person name="Lapidus A."/>
            <person name="Glavina del Rio T."/>
            <person name="Dalin E."/>
            <person name="Tice H."/>
            <person name="Bruce D."/>
            <person name="Goodwin L."/>
            <person name="Pitluck S."/>
            <person name="Peters L."/>
            <person name="Mikhailova N."/>
            <person name="Teshima H."/>
            <person name="Kyrpides N."/>
            <person name="Mavromatis K."/>
            <person name="Ivanova N."/>
            <person name="Markowitz V."/>
            <person name="Cheng J.-F."/>
            <person name="Hugenholtz P."/>
            <person name="Woyke T."/>
            <person name="Wu D."/>
            <person name="Spring S."/>
            <person name="Brambilla E.-M."/>
            <person name="Klenk H.-P."/>
            <person name="Eisen J.A."/>
        </authorList>
    </citation>
    <scope>NUCLEOTIDE SEQUENCE [LARGE SCALE GENOMIC DNA]</scope>
    <source>
        <strain evidence="9 10">DSM 12556</strain>
    </source>
</reference>
<dbReference type="Pfam" id="PF13237">
    <property type="entry name" value="Fer4_10"/>
    <property type="match status" value="1"/>
</dbReference>
<dbReference type="Pfam" id="PF12801">
    <property type="entry name" value="Fer4_5"/>
    <property type="match status" value="2"/>
</dbReference>
<dbReference type="GO" id="GO:0005886">
    <property type="term" value="C:plasma membrane"/>
    <property type="evidence" value="ECO:0007669"/>
    <property type="project" value="TreeGrafter"/>
</dbReference>
<feature type="domain" description="4Fe-4S ferredoxin-type" evidence="8">
    <location>
        <begin position="238"/>
        <end position="265"/>
    </location>
</feature>
<dbReference type="PROSITE" id="PS51379">
    <property type="entry name" value="4FE4S_FER_2"/>
    <property type="match status" value="2"/>
</dbReference>
<dbReference type="STRING" id="926567.TheveDRAFT_1250"/>
<proteinExistence type="predicted"/>
<dbReference type="PANTHER" id="PTHR30176:SF3">
    <property type="entry name" value="FERREDOXIN-TYPE PROTEIN NAPH"/>
    <property type="match status" value="1"/>
</dbReference>
<dbReference type="InterPro" id="IPR017900">
    <property type="entry name" value="4Fe4S_Fe_S_CS"/>
</dbReference>
<dbReference type="eggNOG" id="COG0348">
    <property type="taxonomic scope" value="Bacteria"/>
</dbReference>
<dbReference type="GO" id="GO:0046872">
    <property type="term" value="F:metal ion binding"/>
    <property type="evidence" value="ECO:0007669"/>
    <property type="project" value="UniProtKB-KW"/>
</dbReference>
<feature type="domain" description="4Fe-4S ferredoxin-type" evidence="8">
    <location>
        <begin position="208"/>
        <end position="237"/>
    </location>
</feature>
<dbReference type="AlphaFoldDB" id="H0UN86"/>
<gene>
    <name evidence="9" type="ORF">TheveDRAFT_1250</name>
</gene>
<evidence type="ECO:0000313" key="10">
    <source>
        <dbReference type="Proteomes" id="UP000005730"/>
    </source>
</evidence>
<keyword evidence="1" id="KW-0813">Transport</keyword>
<dbReference type="InterPro" id="IPR051684">
    <property type="entry name" value="Electron_Trans/Redox"/>
</dbReference>
<dbReference type="EMBL" id="CM001377">
    <property type="protein sequence ID" value="EHM10371.1"/>
    <property type="molecule type" value="Genomic_DNA"/>
</dbReference>
<feature type="transmembrane region" description="Helical" evidence="7">
    <location>
        <begin position="123"/>
        <end position="144"/>
    </location>
</feature>
<feature type="transmembrane region" description="Helical" evidence="7">
    <location>
        <begin position="7"/>
        <end position="25"/>
    </location>
</feature>
<keyword evidence="3" id="KW-0479">Metal-binding</keyword>
<keyword evidence="5" id="KW-0408">Iron</keyword>
<evidence type="ECO:0000259" key="8">
    <source>
        <dbReference type="PROSITE" id="PS51379"/>
    </source>
</evidence>
<keyword evidence="4" id="KW-0249">Electron transport</keyword>
<dbReference type="OrthoDB" id="9806398at2"/>
<organism evidence="9 10">
    <name type="scientific">Thermanaerovibrio velox DSM 12556</name>
    <dbReference type="NCBI Taxonomy" id="926567"/>
    <lineage>
        <taxon>Bacteria</taxon>
        <taxon>Thermotogati</taxon>
        <taxon>Synergistota</taxon>
        <taxon>Synergistia</taxon>
        <taxon>Synergistales</taxon>
        <taxon>Synergistaceae</taxon>
        <taxon>Thermanaerovibrio</taxon>
    </lineage>
</organism>
<evidence type="ECO:0000256" key="2">
    <source>
        <dbReference type="ARBA" id="ARBA00022485"/>
    </source>
</evidence>
<feature type="transmembrane region" description="Helical" evidence="7">
    <location>
        <begin position="164"/>
        <end position="184"/>
    </location>
</feature>
<evidence type="ECO:0000256" key="7">
    <source>
        <dbReference type="SAM" id="Phobius"/>
    </source>
</evidence>
<keyword evidence="2" id="KW-0004">4Fe-4S</keyword>
<dbReference type="RefSeq" id="WP_006583865.1">
    <property type="nucleotide sequence ID" value="NZ_CM001377.1"/>
</dbReference>
<evidence type="ECO:0000256" key="3">
    <source>
        <dbReference type="ARBA" id="ARBA00022723"/>
    </source>
</evidence>
<evidence type="ECO:0000256" key="1">
    <source>
        <dbReference type="ARBA" id="ARBA00022448"/>
    </source>
</evidence>